<dbReference type="Pfam" id="PF01909">
    <property type="entry name" value="NTP_transf_2"/>
    <property type="match status" value="1"/>
</dbReference>
<accession>A0A483CXY1</accession>
<comment type="similarity">
    <text evidence="10">Belongs to the MntA antitoxin family.</text>
</comment>
<dbReference type="EC" id="2.7.7.108" evidence="9"/>
<feature type="domain" description="Polymerase nucleotidyl transferase" evidence="13">
    <location>
        <begin position="24"/>
        <end position="96"/>
    </location>
</feature>
<dbReference type="EMBL" id="PGCL01000003">
    <property type="protein sequence ID" value="TAJ44253.1"/>
    <property type="molecule type" value="Genomic_DNA"/>
</dbReference>
<dbReference type="Gene3D" id="3.30.460.10">
    <property type="entry name" value="Beta Polymerase, domain 2"/>
    <property type="match status" value="1"/>
</dbReference>
<evidence type="ECO:0000256" key="5">
    <source>
        <dbReference type="ARBA" id="ARBA00022723"/>
    </source>
</evidence>
<comment type="cofactor">
    <cofactor evidence="1">
        <name>Mg(2+)</name>
        <dbReference type="ChEBI" id="CHEBI:18420"/>
    </cofactor>
</comment>
<name>A0A483CXY1_9EURY</name>
<dbReference type="CDD" id="cd05403">
    <property type="entry name" value="NT_KNTase_like"/>
    <property type="match status" value="1"/>
</dbReference>
<evidence type="ECO:0000256" key="10">
    <source>
        <dbReference type="ARBA" id="ARBA00038276"/>
    </source>
</evidence>
<dbReference type="InterPro" id="IPR043519">
    <property type="entry name" value="NT_sf"/>
</dbReference>
<dbReference type="GO" id="GO:0070733">
    <property type="term" value="F:AMPylase activity"/>
    <property type="evidence" value="ECO:0007669"/>
    <property type="project" value="UniProtKB-EC"/>
</dbReference>
<dbReference type="Proteomes" id="UP000292580">
    <property type="component" value="Unassembled WGS sequence"/>
</dbReference>
<keyword evidence="2" id="KW-1277">Toxin-antitoxin system</keyword>
<comment type="catalytic activity">
    <reaction evidence="11">
        <text>O-(5'-adenylyl)-L-tyrosyl-[protein] + ATP = O-[5'-(adenylyl-(5'-&gt;3')-adenylyl)]-L-tyrosyl-[protein] + diphosphate</text>
        <dbReference type="Rhea" id="RHEA:66528"/>
        <dbReference type="Rhea" id="RHEA-COMP:13846"/>
        <dbReference type="Rhea" id="RHEA-COMP:17046"/>
        <dbReference type="ChEBI" id="CHEBI:30616"/>
        <dbReference type="ChEBI" id="CHEBI:33019"/>
        <dbReference type="ChEBI" id="CHEBI:83624"/>
        <dbReference type="ChEBI" id="CHEBI:167160"/>
    </reaction>
</comment>
<evidence type="ECO:0000313" key="15">
    <source>
        <dbReference type="Proteomes" id="UP000292580"/>
    </source>
</evidence>
<dbReference type="InterPro" id="IPR002934">
    <property type="entry name" value="Polymerase_NTP_transf_dom"/>
</dbReference>
<evidence type="ECO:0000256" key="9">
    <source>
        <dbReference type="ARBA" id="ARBA00034531"/>
    </source>
</evidence>
<keyword evidence="6" id="KW-0547">Nucleotide-binding</keyword>
<keyword evidence="5" id="KW-0479">Metal-binding</keyword>
<evidence type="ECO:0000256" key="11">
    <source>
        <dbReference type="ARBA" id="ARBA00047518"/>
    </source>
</evidence>
<proteinExistence type="inferred from homology"/>
<keyword evidence="3 14" id="KW-0808">Transferase</keyword>
<evidence type="ECO:0000256" key="8">
    <source>
        <dbReference type="ARBA" id="ARBA00022842"/>
    </source>
</evidence>
<dbReference type="OrthoDB" id="61846at2157"/>
<comment type="catalytic activity">
    <reaction evidence="12">
        <text>L-tyrosyl-[protein] + ATP = O-(5'-adenylyl)-L-tyrosyl-[protein] + diphosphate</text>
        <dbReference type="Rhea" id="RHEA:54288"/>
        <dbReference type="Rhea" id="RHEA-COMP:10136"/>
        <dbReference type="Rhea" id="RHEA-COMP:13846"/>
        <dbReference type="ChEBI" id="CHEBI:30616"/>
        <dbReference type="ChEBI" id="CHEBI:33019"/>
        <dbReference type="ChEBI" id="CHEBI:46858"/>
        <dbReference type="ChEBI" id="CHEBI:83624"/>
        <dbReference type="EC" id="2.7.7.108"/>
    </reaction>
</comment>
<keyword evidence="8" id="KW-0460">Magnesium</keyword>
<dbReference type="GO" id="GO:0005524">
    <property type="term" value="F:ATP binding"/>
    <property type="evidence" value="ECO:0007669"/>
    <property type="project" value="UniProtKB-KW"/>
</dbReference>
<protein>
    <recommendedName>
        <fullName evidence="9">protein adenylyltransferase</fullName>
        <ecNumber evidence="9">2.7.7.108</ecNumber>
    </recommendedName>
</protein>
<evidence type="ECO:0000259" key="13">
    <source>
        <dbReference type="Pfam" id="PF01909"/>
    </source>
</evidence>
<gene>
    <name evidence="14" type="ORF">CUJ86_09565</name>
</gene>
<dbReference type="AlphaFoldDB" id="A0A483CXY1"/>
<sequence>MECMAGTVETIPETWKVRRILEILRQAKPDLQRKYGVREIGVFGSYSRNEQVEGSDVDILVDLADPIGWDVVDLRDDLEHLLGLKVDLVLKGGVSRRRNLMRSIFRDVVYVQA</sequence>
<keyword evidence="7" id="KW-0067">ATP-binding</keyword>
<evidence type="ECO:0000256" key="1">
    <source>
        <dbReference type="ARBA" id="ARBA00001946"/>
    </source>
</evidence>
<evidence type="ECO:0000256" key="4">
    <source>
        <dbReference type="ARBA" id="ARBA00022695"/>
    </source>
</evidence>
<reference evidence="14 15" key="1">
    <citation type="submission" date="2017-11" db="EMBL/GenBank/DDBJ databases">
        <title>Isolation and Characterization of Methanofollis Species from Methane Seep Offshore SW Taiwan.</title>
        <authorList>
            <person name="Teng N.-H."/>
            <person name="Lai M.-C."/>
            <person name="Chen S.-C."/>
        </authorList>
    </citation>
    <scope>NUCLEOTIDE SEQUENCE [LARGE SCALE GENOMIC DNA]</scope>
    <source>
        <strain evidence="14 15">FWC-SCC2</strain>
    </source>
</reference>
<evidence type="ECO:0000256" key="12">
    <source>
        <dbReference type="ARBA" id="ARBA00048696"/>
    </source>
</evidence>
<evidence type="ECO:0000256" key="6">
    <source>
        <dbReference type="ARBA" id="ARBA00022741"/>
    </source>
</evidence>
<organism evidence="14 15">
    <name type="scientific">Methanofollis fontis</name>
    <dbReference type="NCBI Taxonomy" id="2052832"/>
    <lineage>
        <taxon>Archaea</taxon>
        <taxon>Methanobacteriati</taxon>
        <taxon>Methanobacteriota</taxon>
        <taxon>Stenosarchaea group</taxon>
        <taxon>Methanomicrobia</taxon>
        <taxon>Methanomicrobiales</taxon>
        <taxon>Methanomicrobiaceae</taxon>
        <taxon>Methanofollis</taxon>
    </lineage>
</organism>
<evidence type="ECO:0000256" key="2">
    <source>
        <dbReference type="ARBA" id="ARBA00022649"/>
    </source>
</evidence>
<dbReference type="GO" id="GO:0046872">
    <property type="term" value="F:metal ion binding"/>
    <property type="evidence" value="ECO:0007669"/>
    <property type="project" value="UniProtKB-KW"/>
</dbReference>
<evidence type="ECO:0000313" key="14">
    <source>
        <dbReference type="EMBL" id="TAJ44253.1"/>
    </source>
</evidence>
<evidence type="ECO:0000256" key="7">
    <source>
        <dbReference type="ARBA" id="ARBA00022840"/>
    </source>
</evidence>
<evidence type="ECO:0000256" key="3">
    <source>
        <dbReference type="ARBA" id="ARBA00022679"/>
    </source>
</evidence>
<dbReference type="InterPro" id="IPR052038">
    <property type="entry name" value="Type-VII_TA_antitoxin"/>
</dbReference>
<comment type="caution">
    <text evidence="14">The sequence shown here is derived from an EMBL/GenBank/DDBJ whole genome shotgun (WGS) entry which is preliminary data.</text>
</comment>
<dbReference type="SUPFAM" id="SSF81301">
    <property type="entry name" value="Nucleotidyltransferase"/>
    <property type="match status" value="1"/>
</dbReference>
<dbReference type="PANTHER" id="PTHR33571:SF14">
    <property type="entry name" value="PROTEIN ADENYLYLTRANSFERASE MJ0435-RELATED"/>
    <property type="match status" value="1"/>
</dbReference>
<keyword evidence="15" id="KW-1185">Reference proteome</keyword>
<dbReference type="PANTHER" id="PTHR33571">
    <property type="entry name" value="SSL8005 PROTEIN"/>
    <property type="match status" value="1"/>
</dbReference>
<keyword evidence="4" id="KW-0548">Nucleotidyltransferase</keyword>